<sequence>MWPRSSSPNCEAGSRPCDCKSGSYSNITEYSPLRWPLNLPDFEAAITDIISEGNSKKTFRQSK</sequence>
<protein>
    <submittedName>
        <fullName evidence="1">Uncharacterized protein</fullName>
    </submittedName>
</protein>
<dbReference type="EMBL" id="GBXM01065690">
    <property type="protein sequence ID" value="JAH42887.1"/>
    <property type="molecule type" value="Transcribed_RNA"/>
</dbReference>
<dbReference type="AlphaFoldDB" id="A0A0E9SNS7"/>
<reference evidence="1" key="2">
    <citation type="journal article" date="2015" name="Fish Shellfish Immunol.">
        <title>Early steps in the European eel (Anguilla anguilla)-Vibrio vulnificus interaction in the gills: Role of the RtxA13 toxin.</title>
        <authorList>
            <person name="Callol A."/>
            <person name="Pajuelo D."/>
            <person name="Ebbesson L."/>
            <person name="Teles M."/>
            <person name="MacKenzie S."/>
            <person name="Amaro C."/>
        </authorList>
    </citation>
    <scope>NUCLEOTIDE SEQUENCE</scope>
</reference>
<name>A0A0E9SNS7_ANGAN</name>
<accession>A0A0E9SNS7</accession>
<organism evidence="1">
    <name type="scientific">Anguilla anguilla</name>
    <name type="common">European freshwater eel</name>
    <name type="synonym">Muraena anguilla</name>
    <dbReference type="NCBI Taxonomy" id="7936"/>
    <lineage>
        <taxon>Eukaryota</taxon>
        <taxon>Metazoa</taxon>
        <taxon>Chordata</taxon>
        <taxon>Craniata</taxon>
        <taxon>Vertebrata</taxon>
        <taxon>Euteleostomi</taxon>
        <taxon>Actinopterygii</taxon>
        <taxon>Neopterygii</taxon>
        <taxon>Teleostei</taxon>
        <taxon>Anguilliformes</taxon>
        <taxon>Anguillidae</taxon>
        <taxon>Anguilla</taxon>
    </lineage>
</organism>
<evidence type="ECO:0000313" key="1">
    <source>
        <dbReference type="EMBL" id="JAH42887.1"/>
    </source>
</evidence>
<proteinExistence type="predicted"/>
<reference evidence="1" key="1">
    <citation type="submission" date="2014-11" db="EMBL/GenBank/DDBJ databases">
        <authorList>
            <person name="Amaro Gonzalez C."/>
        </authorList>
    </citation>
    <scope>NUCLEOTIDE SEQUENCE</scope>
</reference>